<feature type="compositionally biased region" description="Low complexity" evidence="1">
    <location>
        <begin position="47"/>
        <end position="60"/>
    </location>
</feature>
<dbReference type="Proteomes" id="UP000070544">
    <property type="component" value="Unassembled WGS sequence"/>
</dbReference>
<feature type="region of interest" description="Disordered" evidence="1">
    <location>
        <begin position="1"/>
        <end position="31"/>
    </location>
</feature>
<feature type="compositionally biased region" description="Pro residues" evidence="1">
    <location>
        <begin position="362"/>
        <end position="380"/>
    </location>
</feature>
<feature type="compositionally biased region" description="Low complexity" evidence="1">
    <location>
        <begin position="487"/>
        <end position="503"/>
    </location>
</feature>
<feature type="compositionally biased region" description="Polar residues" evidence="1">
    <location>
        <begin position="386"/>
        <end position="396"/>
    </location>
</feature>
<feature type="compositionally biased region" description="Low complexity" evidence="1">
    <location>
        <begin position="442"/>
        <end position="454"/>
    </location>
</feature>
<feature type="region of interest" description="Disordered" evidence="1">
    <location>
        <begin position="423"/>
        <end position="625"/>
    </location>
</feature>
<feature type="compositionally biased region" description="Low complexity" evidence="1">
    <location>
        <begin position="253"/>
        <end position="267"/>
    </location>
</feature>
<feature type="compositionally biased region" description="Low complexity" evidence="1">
    <location>
        <begin position="94"/>
        <end position="109"/>
    </location>
</feature>
<reference evidence="2 3" key="1">
    <citation type="journal article" date="2015" name="Genome Biol. Evol.">
        <title>Phylogenomic analyses indicate that early fungi evolved digesting cell walls of algal ancestors of land plants.</title>
        <authorList>
            <person name="Chang Y."/>
            <person name="Wang S."/>
            <person name="Sekimoto S."/>
            <person name="Aerts A.L."/>
            <person name="Choi C."/>
            <person name="Clum A."/>
            <person name="LaButti K.M."/>
            <person name="Lindquist E.A."/>
            <person name="Yee Ngan C."/>
            <person name="Ohm R.A."/>
            <person name="Salamov A.A."/>
            <person name="Grigoriev I.V."/>
            <person name="Spatafora J.W."/>
            <person name="Berbee M.L."/>
        </authorList>
    </citation>
    <scope>NUCLEOTIDE SEQUENCE [LARGE SCALE GENOMIC DNA]</scope>
    <source>
        <strain evidence="2 3">JEL478</strain>
    </source>
</reference>
<feature type="compositionally biased region" description="Low complexity" evidence="1">
    <location>
        <begin position="397"/>
        <end position="407"/>
    </location>
</feature>
<feature type="compositionally biased region" description="Polar residues" evidence="1">
    <location>
        <begin position="512"/>
        <end position="521"/>
    </location>
</feature>
<feature type="compositionally biased region" description="Polar residues" evidence="1">
    <location>
        <begin position="200"/>
        <end position="216"/>
    </location>
</feature>
<accession>A0A139AJ16</accession>
<feature type="region of interest" description="Disordered" evidence="1">
    <location>
        <begin position="43"/>
        <end position="407"/>
    </location>
</feature>
<feature type="compositionally biased region" description="Polar residues" evidence="1">
    <location>
        <begin position="321"/>
        <end position="333"/>
    </location>
</feature>
<feature type="compositionally biased region" description="Basic and acidic residues" evidence="1">
    <location>
        <begin position="602"/>
        <end position="625"/>
    </location>
</feature>
<proteinExistence type="predicted"/>
<gene>
    <name evidence="2" type="ORF">M427DRAFT_144602</name>
</gene>
<feature type="compositionally biased region" description="Low complexity" evidence="1">
    <location>
        <begin position="181"/>
        <end position="190"/>
    </location>
</feature>
<sequence>MLTAGGHSLDSGVGTGNGPTSPRRRRPTLHEAFEVADVLFGSRKIDGAGPASPVSSPGSPIHSPPRQAPLAQSHLLIPRSAPPQNRRGSSTTDTPVISPSATIIPASPSRPHADDDSPPPTPPRWVKTRPRSYLAGKAHAGDNSGGGARPGSIAGSTASPARESPHLDPWWTPPSPGAVQAKTTTSSASTHSRHSMAHSGTSTQRPSPAPSPSHTLVETPARRRESSRHSGRAAAPSPSDQTPYHSPYHANSRRSSPTHSRSSSTGSALGAHSELAQNHSKRASVVESAMTPHSVPPPHKTNDSRSQKSQIHAKNEWQGGTILSASRDNSMASFDTDDYEIDDSPEFAAPPPSSGFSSLNQDPPPAPSTSPRYSPPPPLSSPTSTLNHFSPITRTNSSGSLPSVSLPSLNTPIDWIEAFARKAASGPNGRLPDRQTSGISITYPTSRPTSTSPSGMARTGSPTNPALRQRRVSSPHLYRLPSDLVMGGNATTGAGAAKTDAVAQRAPDRASSPLSSGTKSGYQPLAVRPHQQVPPPTSTLEVPHPQGNALKRWSMLDGVTGVWKPGDGDSGSQQGGGASSKTRKGFDERGQARGDAGGGGKGGEKASGRRRGSWDKEKEKGCNVM</sequence>
<protein>
    <submittedName>
        <fullName evidence="2">Uncharacterized protein</fullName>
    </submittedName>
</protein>
<name>A0A139AJ16_GONPJ</name>
<organism evidence="2 3">
    <name type="scientific">Gonapodya prolifera (strain JEL478)</name>
    <name type="common">Monoblepharis prolifera</name>
    <dbReference type="NCBI Taxonomy" id="1344416"/>
    <lineage>
        <taxon>Eukaryota</taxon>
        <taxon>Fungi</taxon>
        <taxon>Fungi incertae sedis</taxon>
        <taxon>Chytridiomycota</taxon>
        <taxon>Chytridiomycota incertae sedis</taxon>
        <taxon>Monoblepharidomycetes</taxon>
        <taxon>Monoblepharidales</taxon>
        <taxon>Gonapodyaceae</taxon>
        <taxon>Gonapodya</taxon>
    </lineage>
</organism>
<keyword evidence="3" id="KW-1185">Reference proteome</keyword>
<evidence type="ECO:0000256" key="1">
    <source>
        <dbReference type="SAM" id="MobiDB-lite"/>
    </source>
</evidence>
<feature type="compositionally biased region" description="Polar residues" evidence="1">
    <location>
        <begin position="82"/>
        <end position="93"/>
    </location>
</feature>
<evidence type="ECO:0000313" key="2">
    <source>
        <dbReference type="EMBL" id="KXS16777.1"/>
    </source>
</evidence>
<dbReference type="AlphaFoldDB" id="A0A139AJ16"/>
<evidence type="ECO:0000313" key="3">
    <source>
        <dbReference type="Proteomes" id="UP000070544"/>
    </source>
</evidence>
<feature type="compositionally biased region" description="Acidic residues" evidence="1">
    <location>
        <begin position="335"/>
        <end position="345"/>
    </location>
</feature>
<dbReference type="EMBL" id="KQ965750">
    <property type="protein sequence ID" value="KXS16777.1"/>
    <property type="molecule type" value="Genomic_DNA"/>
</dbReference>